<sequence>MKSVLIKNAKIVNEGTIFEGDVLIENEFIVEIAETISAKSSSTKIINAEGSYLIPGAIDDQVHFREPGLTHKGDIASESRAAVAGGITSFIEMPNTNPQSTTIELLEEKFKIASEKSVANYSFMFGGTNDNLEEILKVNPKTVAGLKLFLGSSTGNMLVDNEEVLEKIFASTPLLIAVHCEDEETIKNNLAKYKEEYGDDIPMKFHHLIRSEEACYISSSKAIELAKKTGARLHVFHLSTAKEMKLFTNKIPLEEKKITAEACIHHLWFTNEDYDKKGTLIKWNPAVKTQADKDALWEALLDDRIDVIATDHAPHTLEEKKNPYTSAPSGGPLVQHAVVAMFEAFHQGKISVEKIVEKMAHNPAKIFKIEKRGFIKEGYYADLAIVNAGLPWSVKKENILYKCGWSPFEGFTFKSRITHTFVNGELVYNNFKVKDVRAGMRLEFDR</sequence>
<accession>A0A495MMQ4</accession>
<keyword evidence="5" id="KW-0378">Hydrolase</keyword>
<evidence type="ECO:0000256" key="1">
    <source>
        <dbReference type="ARBA" id="ARBA00001947"/>
    </source>
</evidence>
<dbReference type="GO" id="GO:0006145">
    <property type="term" value="P:purine nucleobase catabolic process"/>
    <property type="evidence" value="ECO:0007669"/>
    <property type="project" value="TreeGrafter"/>
</dbReference>
<evidence type="ECO:0000313" key="7">
    <source>
        <dbReference type="EMBL" id="RKS26675.1"/>
    </source>
</evidence>
<dbReference type="Gene3D" id="2.30.40.10">
    <property type="entry name" value="Urease, subunit C, domain 1"/>
    <property type="match status" value="1"/>
</dbReference>
<reference evidence="7 8" key="1">
    <citation type="submission" date="2018-10" db="EMBL/GenBank/DDBJ databases">
        <title>Genomic Encyclopedia of Archaeal and Bacterial Type Strains, Phase II (KMG-II): from individual species to whole genera.</title>
        <authorList>
            <person name="Goeker M."/>
        </authorList>
    </citation>
    <scope>NUCLEOTIDE SEQUENCE [LARGE SCALE GENOMIC DNA]</scope>
    <source>
        <strain evidence="7 8">DSM 29537</strain>
    </source>
</reference>
<dbReference type="PANTHER" id="PTHR43668">
    <property type="entry name" value="ALLANTOINASE"/>
    <property type="match status" value="1"/>
</dbReference>
<dbReference type="GO" id="GO:0005737">
    <property type="term" value="C:cytoplasm"/>
    <property type="evidence" value="ECO:0007669"/>
    <property type="project" value="TreeGrafter"/>
</dbReference>
<comment type="similarity">
    <text evidence="3">Belongs to the metallo-dependent hydrolases superfamily. DHOase family. Class I DHOase subfamily.</text>
</comment>
<gene>
    <name evidence="7" type="ORF">CLV94_1741</name>
</gene>
<organism evidence="7 8">
    <name type="scientific">Flavobacterium endophyticum</name>
    <dbReference type="NCBI Taxonomy" id="1540163"/>
    <lineage>
        <taxon>Bacteria</taxon>
        <taxon>Pseudomonadati</taxon>
        <taxon>Bacteroidota</taxon>
        <taxon>Flavobacteriia</taxon>
        <taxon>Flavobacteriales</taxon>
        <taxon>Flavobacteriaceae</taxon>
        <taxon>Flavobacterium</taxon>
    </lineage>
</organism>
<evidence type="ECO:0000256" key="2">
    <source>
        <dbReference type="ARBA" id="ARBA00002368"/>
    </source>
</evidence>
<dbReference type="AlphaFoldDB" id="A0A495MMQ4"/>
<evidence type="ECO:0000256" key="3">
    <source>
        <dbReference type="ARBA" id="ARBA00010286"/>
    </source>
</evidence>
<evidence type="ECO:0000256" key="5">
    <source>
        <dbReference type="ARBA" id="ARBA00022801"/>
    </source>
</evidence>
<comment type="function">
    <text evidence="2">Catalyzes the reversible cyclization of carbamoyl aspartate to dihydroorotate.</text>
</comment>
<feature type="domain" description="Amidohydrolase-related" evidence="6">
    <location>
        <begin position="52"/>
        <end position="427"/>
    </location>
</feature>
<dbReference type="Gene3D" id="3.20.20.140">
    <property type="entry name" value="Metal-dependent hydrolases"/>
    <property type="match status" value="1"/>
</dbReference>
<dbReference type="PROSITE" id="PS00483">
    <property type="entry name" value="DIHYDROOROTASE_2"/>
    <property type="match status" value="1"/>
</dbReference>
<dbReference type="InterPro" id="IPR011059">
    <property type="entry name" value="Metal-dep_hydrolase_composite"/>
</dbReference>
<dbReference type="InterPro" id="IPR006680">
    <property type="entry name" value="Amidohydro-rel"/>
</dbReference>
<keyword evidence="4" id="KW-0479">Metal-binding</keyword>
<dbReference type="SUPFAM" id="SSF51556">
    <property type="entry name" value="Metallo-dependent hydrolases"/>
    <property type="match status" value="1"/>
</dbReference>
<proteinExistence type="inferred from homology"/>
<dbReference type="OrthoDB" id="9765462at2"/>
<dbReference type="Proteomes" id="UP000277579">
    <property type="component" value="Unassembled WGS sequence"/>
</dbReference>
<dbReference type="RefSeq" id="WP_121375979.1">
    <property type="nucleotide sequence ID" value="NZ_RBLC01000001.1"/>
</dbReference>
<evidence type="ECO:0000313" key="8">
    <source>
        <dbReference type="Proteomes" id="UP000277579"/>
    </source>
</evidence>
<dbReference type="SUPFAM" id="SSF51338">
    <property type="entry name" value="Composite domain of metallo-dependent hydrolases"/>
    <property type="match status" value="1"/>
</dbReference>
<dbReference type="Pfam" id="PF01979">
    <property type="entry name" value="Amidohydro_1"/>
    <property type="match status" value="1"/>
</dbReference>
<evidence type="ECO:0000259" key="6">
    <source>
        <dbReference type="Pfam" id="PF01979"/>
    </source>
</evidence>
<comment type="cofactor">
    <cofactor evidence="1">
        <name>Zn(2+)</name>
        <dbReference type="ChEBI" id="CHEBI:29105"/>
    </cofactor>
</comment>
<dbReference type="EMBL" id="RBLC01000001">
    <property type="protein sequence ID" value="RKS26675.1"/>
    <property type="molecule type" value="Genomic_DNA"/>
</dbReference>
<comment type="caution">
    <text evidence="7">The sequence shown here is derived from an EMBL/GenBank/DDBJ whole genome shotgun (WGS) entry which is preliminary data.</text>
</comment>
<dbReference type="NCBIfam" id="NF006688">
    <property type="entry name" value="PRK09236.1"/>
    <property type="match status" value="1"/>
</dbReference>
<evidence type="ECO:0000256" key="4">
    <source>
        <dbReference type="ARBA" id="ARBA00022723"/>
    </source>
</evidence>
<dbReference type="PANTHER" id="PTHR43668:SF4">
    <property type="entry name" value="ALLANTOINASE"/>
    <property type="match status" value="1"/>
</dbReference>
<dbReference type="NCBIfam" id="TIGR00857">
    <property type="entry name" value="pyrC_multi"/>
    <property type="match status" value="1"/>
</dbReference>
<dbReference type="InterPro" id="IPR050138">
    <property type="entry name" value="DHOase/Allantoinase_Hydrolase"/>
</dbReference>
<dbReference type="CDD" id="cd01318">
    <property type="entry name" value="DHOase_IIb"/>
    <property type="match status" value="1"/>
</dbReference>
<dbReference type="InterPro" id="IPR032466">
    <property type="entry name" value="Metal_Hydrolase"/>
</dbReference>
<dbReference type="GO" id="GO:0004038">
    <property type="term" value="F:allantoinase activity"/>
    <property type="evidence" value="ECO:0007669"/>
    <property type="project" value="TreeGrafter"/>
</dbReference>
<name>A0A495MMQ4_9FLAO</name>
<keyword evidence="8" id="KW-1185">Reference proteome</keyword>
<dbReference type="InterPro" id="IPR002195">
    <property type="entry name" value="Dihydroorotase_CS"/>
</dbReference>
<protein>
    <submittedName>
        <fullName evidence="7">Dihydroorotase</fullName>
    </submittedName>
</protein>
<dbReference type="GO" id="GO:0046872">
    <property type="term" value="F:metal ion binding"/>
    <property type="evidence" value="ECO:0007669"/>
    <property type="project" value="UniProtKB-KW"/>
</dbReference>